<sequence>MEYNVLIYSCWTERCWIIIVLRYGIQCVVILLLDRKMLDRHSSEVWNTMCCYTAAGQMLDRHSSEVWNTMCCYTAAGQMLDRHSSELLDRKMLDHHSSEVWNTIQCVDIQLLDRKMLDRHSSEVWNTMCCYTAAGQKDAGSS</sequence>
<organism evidence="2 3">
    <name type="scientific">Mytilus galloprovincialis</name>
    <name type="common">Mediterranean mussel</name>
    <dbReference type="NCBI Taxonomy" id="29158"/>
    <lineage>
        <taxon>Eukaryota</taxon>
        <taxon>Metazoa</taxon>
        <taxon>Spiralia</taxon>
        <taxon>Lophotrochozoa</taxon>
        <taxon>Mollusca</taxon>
        <taxon>Bivalvia</taxon>
        <taxon>Autobranchia</taxon>
        <taxon>Pteriomorphia</taxon>
        <taxon>Mytilida</taxon>
        <taxon>Mytiloidea</taxon>
        <taxon>Mytilidae</taxon>
        <taxon>Mytilinae</taxon>
        <taxon>Mytilus</taxon>
    </lineage>
</organism>
<evidence type="ECO:0000313" key="2">
    <source>
        <dbReference type="EMBL" id="VDI04562.1"/>
    </source>
</evidence>
<keyword evidence="1" id="KW-0812">Transmembrane</keyword>
<dbReference type="EMBL" id="UYJE01001728">
    <property type="protein sequence ID" value="VDI04562.1"/>
    <property type="molecule type" value="Genomic_DNA"/>
</dbReference>
<protein>
    <submittedName>
        <fullName evidence="2">Uncharacterized protein</fullName>
    </submittedName>
</protein>
<evidence type="ECO:0000256" key="1">
    <source>
        <dbReference type="SAM" id="Phobius"/>
    </source>
</evidence>
<accession>A0A8B6CEZ5</accession>
<dbReference type="AlphaFoldDB" id="A0A8B6CEZ5"/>
<gene>
    <name evidence="2" type="ORF">MGAL_10B083174</name>
</gene>
<dbReference type="OrthoDB" id="10397212at2759"/>
<keyword evidence="3" id="KW-1185">Reference proteome</keyword>
<keyword evidence="1" id="KW-0472">Membrane</keyword>
<reference evidence="2" key="1">
    <citation type="submission" date="2018-11" db="EMBL/GenBank/DDBJ databases">
        <authorList>
            <person name="Alioto T."/>
            <person name="Alioto T."/>
        </authorList>
    </citation>
    <scope>NUCLEOTIDE SEQUENCE</scope>
</reference>
<keyword evidence="1" id="KW-1133">Transmembrane helix</keyword>
<name>A0A8B6CEZ5_MYTGA</name>
<evidence type="ECO:0000313" key="3">
    <source>
        <dbReference type="Proteomes" id="UP000596742"/>
    </source>
</evidence>
<feature type="transmembrane region" description="Helical" evidence="1">
    <location>
        <begin position="16"/>
        <end position="33"/>
    </location>
</feature>
<dbReference type="Proteomes" id="UP000596742">
    <property type="component" value="Unassembled WGS sequence"/>
</dbReference>
<comment type="caution">
    <text evidence="2">The sequence shown here is derived from an EMBL/GenBank/DDBJ whole genome shotgun (WGS) entry which is preliminary data.</text>
</comment>
<proteinExistence type="predicted"/>